<evidence type="ECO:0000313" key="1">
    <source>
        <dbReference type="EMBL" id="KAL2913091.1"/>
    </source>
</evidence>
<evidence type="ECO:0008006" key="3">
    <source>
        <dbReference type="Google" id="ProtNLM"/>
    </source>
</evidence>
<dbReference type="PANTHER" id="PTHR46586">
    <property type="entry name" value="ANKYRIN REPEAT-CONTAINING PROTEIN"/>
    <property type="match status" value="1"/>
</dbReference>
<protein>
    <recommendedName>
        <fullName evidence="3">Ankyrin repeat protein</fullName>
    </recommendedName>
</protein>
<dbReference type="Gene3D" id="1.25.40.20">
    <property type="entry name" value="Ankyrin repeat-containing domain"/>
    <property type="match status" value="2"/>
</dbReference>
<proteinExistence type="predicted"/>
<comment type="caution">
    <text evidence="1">The sequence shown here is derived from an EMBL/GenBank/DDBJ whole genome shotgun (WGS) entry which is preliminary data.</text>
</comment>
<dbReference type="Pfam" id="PF13637">
    <property type="entry name" value="Ank_4"/>
    <property type="match status" value="2"/>
</dbReference>
<name>A0ABR4N0P7_9FUNG</name>
<dbReference type="Proteomes" id="UP001527925">
    <property type="component" value="Unassembled WGS sequence"/>
</dbReference>
<dbReference type="InterPro" id="IPR002110">
    <property type="entry name" value="Ankyrin_rpt"/>
</dbReference>
<reference evidence="1 2" key="1">
    <citation type="submission" date="2023-09" db="EMBL/GenBank/DDBJ databases">
        <title>Pangenome analysis of Batrachochytrium dendrobatidis and related Chytrids.</title>
        <authorList>
            <person name="Yacoub M.N."/>
            <person name="Stajich J.E."/>
            <person name="James T.Y."/>
        </authorList>
    </citation>
    <scope>NUCLEOTIDE SEQUENCE [LARGE SCALE GENOMIC DNA]</scope>
    <source>
        <strain evidence="1 2">JEL0888</strain>
    </source>
</reference>
<keyword evidence="2" id="KW-1185">Reference proteome</keyword>
<dbReference type="InterPro" id="IPR036770">
    <property type="entry name" value="Ankyrin_rpt-contain_sf"/>
</dbReference>
<dbReference type="InterPro" id="IPR052050">
    <property type="entry name" value="SecEffector_AnkRepeat"/>
</dbReference>
<dbReference type="SUPFAM" id="SSF48403">
    <property type="entry name" value="Ankyrin repeat"/>
    <property type="match status" value="1"/>
</dbReference>
<sequence length="415" mass="43589">MTGIEQSLLDQATGILARIEAGDAAATAGLDAAAAHAVWAAAFDGEWGGDLAKLPRASGGLPWPVYARIRSREMSDRVAALETAAAASGKDADTSSDGITHAAALAMVAVRRCWLDRIAMTDPDQLVSDAARCGGIELLKVLVDDRKLVALHPRHAESAAAGGDVAVLEWFDARLPQCWTAAAMDAAATGGHLAAVEFLHARSAAGCTPAAMDGAATNGHLDVVEFLHERRAEGCTTAAIDGAAGNGHLDIVVFLHDNRTEGCTTAAMDRAAAGGDLRMAEWLYEYRTEGCSPRGVALAAAGGHADMVEWLHVNMSDRFGPGVMDAALRRGRLSIAKWLHLHRADGCSPRALRRAAEGGHADCVRWLLDNVGRVDWDVADALDAVRSDSAAPNSEVFDVIVAFAARRGLPVDPKF</sequence>
<gene>
    <name evidence="1" type="ORF">HK105_207436</name>
</gene>
<evidence type="ECO:0000313" key="2">
    <source>
        <dbReference type="Proteomes" id="UP001527925"/>
    </source>
</evidence>
<dbReference type="EMBL" id="JADGIZ020000052">
    <property type="protein sequence ID" value="KAL2913091.1"/>
    <property type="molecule type" value="Genomic_DNA"/>
</dbReference>
<accession>A0ABR4N0P7</accession>
<dbReference type="PANTHER" id="PTHR46586:SF3">
    <property type="entry name" value="ANKYRIN REPEAT-CONTAINING PROTEIN"/>
    <property type="match status" value="1"/>
</dbReference>
<organism evidence="1 2">
    <name type="scientific">Polyrhizophydium stewartii</name>
    <dbReference type="NCBI Taxonomy" id="2732419"/>
    <lineage>
        <taxon>Eukaryota</taxon>
        <taxon>Fungi</taxon>
        <taxon>Fungi incertae sedis</taxon>
        <taxon>Chytridiomycota</taxon>
        <taxon>Chytridiomycota incertae sedis</taxon>
        <taxon>Chytridiomycetes</taxon>
        <taxon>Rhizophydiales</taxon>
        <taxon>Rhizophydiales incertae sedis</taxon>
        <taxon>Polyrhizophydium</taxon>
    </lineage>
</organism>